<evidence type="ECO:0000256" key="3">
    <source>
        <dbReference type="ARBA" id="ARBA00023125"/>
    </source>
</evidence>
<dbReference type="InterPro" id="IPR001761">
    <property type="entry name" value="Peripla_BP/Lac1_sug-bd_dom"/>
</dbReference>
<evidence type="ECO:0000256" key="1">
    <source>
        <dbReference type="ARBA" id="ARBA00022491"/>
    </source>
</evidence>
<dbReference type="Pfam" id="PF00356">
    <property type="entry name" value="LacI"/>
    <property type="match status" value="1"/>
</dbReference>
<dbReference type="Gene3D" id="3.40.50.2300">
    <property type="match status" value="2"/>
</dbReference>
<dbReference type="PRINTS" id="PR00036">
    <property type="entry name" value="HTHLACI"/>
</dbReference>
<proteinExistence type="predicted"/>
<dbReference type="SMART" id="SM00354">
    <property type="entry name" value="HTH_LACI"/>
    <property type="match status" value="1"/>
</dbReference>
<dbReference type="PROSITE" id="PS00356">
    <property type="entry name" value="HTH_LACI_1"/>
    <property type="match status" value="1"/>
</dbReference>
<protein>
    <submittedName>
        <fullName evidence="6">LacI family transcriptional regulator</fullName>
    </submittedName>
</protein>
<dbReference type="GO" id="GO:0003700">
    <property type="term" value="F:DNA-binding transcription factor activity"/>
    <property type="evidence" value="ECO:0007669"/>
    <property type="project" value="TreeGrafter"/>
</dbReference>
<dbReference type="InterPro" id="IPR028082">
    <property type="entry name" value="Peripla_BP_I"/>
</dbReference>
<sequence length="352" mass="37254">MATIRDVAKEAGVSIATVSRALNGNTHLAGATRQKVLAAADKLGYQKDRLAAAMRTGRTGAIGLVLGDVMNPFYAMLAHCVERAVHSHQASLVLSNAHEDGQSYENGIQALVKQGVDGLLVVPPSRVAPGWKHPDPPESVAMVALDREAPGAKIPSVVIDSARAMQDLGEHLRASGYRHPAYLAGPEFSLSGQRRTEKLQEALANCGFGELEVEYCPHEAVSAASAARALLSLYRPDIIICASNQIALGVLMIAKSMGMQLGSDLGLVAIDDIPWFSVMSPAISVIDQPVDKLANLGVTVLMKQIFGASYLPKAGDRLVAGEGVFISRESTQGPQLSAQYAGRWLPESGKTV</sequence>
<dbReference type="CDD" id="cd01392">
    <property type="entry name" value="HTH_LacI"/>
    <property type="match status" value="1"/>
</dbReference>
<dbReference type="SUPFAM" id="SSF53822">
    <property type="entry name" value="Periplasmic binding protein-like I"/>
    <property type="match status" value="1"/>
</dbReference>
<dbReference type="InterPro" id="IPR010982">
    <property type="entry name" value="Lambda_DNA-bd_dom_sf"/>
</dbReference>
<dbReference type="Pfam" id="PF00532">
    <property type="entry name" value="Peripla_BP_1"/>
    <property type="match status" value="1"/>
</dbReference>
<dbReference type="PROSITE" id="PS50932">
    <property type="entry name" value="HTH_LACI_2"/>
    <property type="match status" value="1"/>
</dbReference>
<dbReference type="SUPFAM" id="SSF47413">
    <property type="entry name" value="lambda repressor-like DNA-binding domains"/>
    <property type="match status" value="1"/>
</dbReference>
<dbReference type="RefSeq" id="WP_238127405.1">
    <property type="nucleotide sequence ID" value="NZ_JAHAJB010000003.1"/>
</dbReference>
<dbReference type="InterPro" id="IPR000843">
    <property type="entry name" value="HTH_LacI"/>
</dbReference>
<gene>
    <name evidence="6" type="ORF">L0M99_00540</name>
</gene>
<dbReference type="AlphaFoldDB" id="A0AAJ1BA57"/>
<keyword evidence="4" id="KW-0804">Transcription</keyword>
<dbReference type="Gene3D" id="1.10.260.40">
    <property type="entry name" value="lambda repressor-like DNA-binding domains"/>
    <property type="match status" value="1"/>
</dbReference>
<dbReference type="PANTHER" id="PTHR30146">
    <property type="entry name" value="LACI-RELATED TRANSCRIPTIONAL REPRESSOR"/>
    <property type="match status" value="1"/>
</dbReference>
<dbReference type="GO" id="GO:0000976">
    <property type="term" value="F:transcription cis-regulatory region binding"/>
    <property type="evidence" value="ECO:0007669"/>
    <property type="project" value="TreeGrafter"/>
</dbReference>
<evidence type="ECO:0000256" key="2">
    <source>
        <dbReference type="ARBA" id="ARBA00023015"/>
    </source>
</evidence>
<reference evidence="6" key="1">
    <citation type="submission" date="2022-01" db="EMBL/GenBank/DDBJ databases">
        <title>Collection of gut derived symbiotic bacterial strains cultured from healthy donors.</title>
        <authorList>
            <person name="Lin H."/>
            <person name="Kohout C."/>
            <person name="Waligurski E."/>
            <person name="Pamer E.G."/>
        </authorList>
    </citation>
    <scope>NUCLEOTIDE SEQUENCE</scope>
    <source>
        <strain evidence="6">DFI.7.46</strain>
    </source>
</reference>
<dbReference type="EMBL" id="JAKNHJ010000001">
    <property type="protein sequence ID" value="MCG4616984.1"/>
    <property type="molecule type" value="Genomic_DNA"/>
</dbReference>
<evidence type="ECO:0000313" key="7">
    <source>
        <dbReference type="Proteomes" id="UP001200537"/>
    </source>
</evidence>
<feature type="domain" description="HTH lacI-type" evidence="5">
    <location>
        <begin position="2"/>
        <end position="56"/>
    </location>
</feature>
<evidence type="ECO:0000313" key="6">
    <source>
        <dbReference type="EMBL" id="MCG4616984.1"/>
    </source>
</evidence>
<keyword evidence="3" id="KW-0238">DNA-binding</keyword>
<keyword evidence="2" id="KW-0805">Transcription regulation</keyword>
<comment type="caution">
    <text evidence="6">The sequence shown here is derived from an EMBL/GenBank/DDBJ whole genome shotgun (WGS) entry which is preliminary data.</text>
</comment>
<dbReference type="Proteomes" id="UP001200537">
    <property type="component" value="Unassembled WGS sequence"/>
</dbReference>
<evidence type="ECO:0000259" key="5">
    <source>
        <dbReference type="PROSITE" id="PS50932"/>
    </source>
</evidence>
<name>A0AAJ1BA57_9ACTO</name>
<evidence type="ECO:0000256" key="4">
    <source>
        <dbReference type="ARBA" id="ARBA00023163"/>
    </source>
</evidence>
<organism evidence="6 7">
    <name type="scientific">Varibaculum cambriense</name>
    <dbReference type="NCBI Taxonomy" id="184870"/>
    <lineage>
        <taxon>Bacteria</taxon>
        <taxon>Bacillati</taxon>
        <taxon>Actinomycetota</taxon>
        <taxon>Actinomycetes</taxon>
        <taxon>Actinomycetales</taxon>
        <taxon>Actinomycetaceae</taxon>
        <taxon>Varibaculum</taxon>
    </lineage>
</organism>
<accession>A0AAJ1BA57</accession>
<dbReference type="PANTHER" id="PTHR30146:SF148">
    <property type="entry name" value="HTH-TYPE TRANSCRIPTIONAL REPRESSOR PURR-RELATED"/>
    <property type="match status" value="1"/>
</dbReference>
<keyword evidence="1" id="KW-0678">Repressor</keyword>